<evidence type="ECO:0000313" key="9">
    <source>
        <dbReference type="Proteomes" id="UP000562395"/>
    </source>
</evidence>
<comment type="cofactor">
    <cofactor evidence="6">
        <name>[2Fe-2S] cluster</name>
        <dbReference type="ChEBI" id="CHEBI:190135"/>
    </cofactor>
</comment>
<dbReference type="GO" id="GO:0140647">
    <property type="term" value="P:P450-containing electron transport chain"/>
    <property type="evidence" value="ECO:0007669"/>
    <property type="project" value="InterPro"/>
</dbReference>
<dbReference type="CDD" id="cd00207">
    <property type="entry name" value="fer2"/>
    <property type="match status" value="1"/>
</dbReference>
<dbReference type="GO" id="GO:0009055">
    <property type="term" value="F:electron transfer activity"/>
    <property type="evidence" value="ECO:0007669"/>
    <property type="project" value="TreeGrafter"/>
</dbReference>
<evidence type="ECO:0000256" key="4">
    <source>
        <dbReference type="ARBA" id="ARBA00023004"/>
    </source>
</evidence>
<evidence type="ECO:0000313" key="8">
    <source>
        <dbReference type="EMBL" id="MBB3862327.1"/>
    </source>
</evidence>
<dbReference type="GO" id="GO:0046872">
    <property type="term" value="F:metal ion binding"/>
    <property type="evidence" value="ECO:0007669"/>
    <property type="project" value="UniProtKB-KW"/>
</dbReference>
<dbReference type="InterPro" id="IPR036010">
    <property type="entry name" value="2Fe-2S_ferredoxin-like_sf"/>
</dbReference>
<evidence type="ECO:0000256" key="6">
    <source>
        <dbReference type="ARBA" id="ARBA00034078"/>
    </source>
</evidence>
<protein>
    <submittedName>
        <fullName evidence="8">2Fe-2S ferredoxin</fullName>
    </submittedName>
</protein>
<dbReference type="PRINTS" id="PR00355">
    <property type="entry name" value="ADRENODOXIN"/>
</dbReference>
<comment type="similarity">
    <text evidence="1">Belongs to the adrenodoxin/putidaredoxin family.</text>
</comment>
<dbReference type="RefSeq" id="WP_183614822.1">
    <property type="nucleotide sequence ID" value="NZ_JACICY010000012.1"/>
</dbReference>
<feature type="domain" description="2Fe-2S ferredoxin-type" evidence="7">
    <location>
        <begin position="2"/>
        <end position="106"/>
    </location>
</feature>
<dbReference type="Proteomes" id="UP000562395">
    <property type="component" value="Unassembled WGS sequence"/>
</dbReference>
<accession>A0A7W6A1I1</accession>
<dbReference type="EMBL" id="JACICY010000012">
    <property type="protein sequence ID" value="MBB3862327.1"/>
    <property type="molecule type" value="Genomic_DNA"/>
</dbReference>
<name>A0A7W6A1I1_9SPHN</name>
<evidence type="ECO:0000256" key="2">
    <source>
        <dbReference type="ARBA" id="ARBA00022714"/>
    </source>
</evidence>
<comment type="caution">
    <text evidence="8">The sequence shown here is derived from an EMBL/GenBank/DDBJ whole genome shotgun (WGS) entry which is preliminary data.</text>
</comment>
<sequence length="107" mass="11103">MVTITFFQPDGSSVLAAGNEGETVMEVARAHGVEGIEGECGGAMACGTCHVYVDEAFRDAFPAIGHIEDAVLDSTETLRTEQSRLSCQLPVTAQADGARMTVPGATA</sequence>
<evidence type="ECO:0000256" key="1">
    <source>
        <dbReference type="ARBA" id="ARBA00010914"/>
    </source>
</evidence>
<reference evidence="8 9" key="1">
    <citation type="submission" date="2020-08" db="EMBL/GenBank/DDBJ databases">
        <title>Genomic Encyclopedia of Type Strains, Phase IV (KMG-IV): sequencing the most valuable type-strain genomes for metagenomic binning, comparative biology and taxonomic classification.</title>
        <authorList>
            <person name="Goeker M."/>
        </authorList>
    </citation>
    <scope>NUCLEOTIDE SEQUENCE [LARGE SCALE GENOMIC DNA]</scope>
    <source>
        <strain evidence="8 9">DSM 14552</strain>
    </source>
</reference>
<evidence type="ECO:0000256" key="3">
    <source>
        <dbReference type="ARBA" id="ARBA00022723"/>
    </source>
</evidence>
<organism evidence="8 9">
    <name type="scientific">Novosphingobium hassiacum</name>
    <dbReference type="NCBI Taxonomy" id="173676"/>
    <lineage>
        <taxon>Bacteria</taxon>
        <taxon>Pseudomonadati</taxon>
        <taxon>Pseudomonadota</taxon>
        <taxon>Alphaproteobacteria</taxon>
        <taxon>Sphingomonadales</taxon>
        <taxon>Sphingomonadaceae</taxon>
        <taxon>Novosphingobium</taxon>
    </lineage>
</organism>
<dbReference type="PROSITE" id="PS51085">
    <property type="entry name" value="2FE2S_FER_2"/>
    <property type="match status" value="1"/>
</dbReference>
<dbReference type="AlphaFoldDB" id="A0A7W6A1I1"/>
<keyword evidence="3" id="KW-0479">Metal-binding</keyword>
<dbReference type="PANTHER" id="PTHR23426:SF65">
    <property type="entry name" value="FERREDOXIN-2, MITOCHONDRIAL"/>
    <property type="match status" value="1"/>
</dbReference>
<keyword evidence="4" id="KW-0408">Iron</keyword>
<dbReference type="SUPFAM" id="SSF54292">
    <property type="entry name" value="2Fe-2S ferredoxin-like"/>
    <property type="match status" value="1"/>
</dbReference>
<gene>
    <name evidence="8" type="ORF">GGQ88_003627</name>
</gene>
<proteinExistence type="inferred from homology"/>
<dbReference type="InterPro" id="IPR001055">
    <property type="entry name" value="Adrenodoxin-like"/>
</dbReference>
<dbReference type="Gene3D" id="3.10.20.30">
    <property type="match status" value="1"/>
</dbReference>
<dbReference type="InterPro" id="IPR001041">
    <property type="entry name" value="2Fe-2S_ferredoxin-type"/>
</dbReference>
<keyword evidence="2" id="KW-0001">2Fe-2S</keyword>
<keyword evidence="5" id="KW-0411">Iron-sulfur</keyword>
<keyword evidence="9" id="KW-1185">Reference proteome</keyword>
<dbReference type="InterPro" id="IPR012675">
    <property type="entry name" value="Beta-grasp_dom_sf"/>
</dbReference>
<dbReference type="PANTHER" id="PTHR23426">
    <property type="entry name" value="FERREDOXIN/ADRENODOXIN"/>
    <property type="match status" value="1"/>
</dbReference>
<evidence type="ECO:0000259" key="7">
    <source>
        <dbReference type="PROSITE" id="PS51085"/>
    </source>
</evidence>
<dbReference type="GO" id="GO:0051537">
    <property type="term" value="F:2 iron, 2 sulfur cluster binding"/>
    <property type="evidence" value="ECO:0007669"/>
    <property type="project" value="UniProtKB-KW"/>
</dbReference>
<evidence type="ECO:0000256" key="5">
    <source>
        <dbReference type="ARBA" id="ARBA00023014"/>
    </source>
</evidence>
<dbReference type="Pfam" id="PF00111">
    <property type="entry name" value="Fer2"/>
    <property type="match status" value="1"/>
</dbReference>
<dbReference type="GO" id="GO:0005829">
    <property type="term" value="C:cytosol"/>
    <property type="evidence" value="ECO:0007669"/>
    <property type="project" value="TreeGrafter"/>
</dbReference>